<keyword evidence="2" id="KW-1185">Reference proteome</keyword>
<organism evidence="1 2">
    <name type="scientific">Erysipelothrix inopinata</name>
    <dbReference type="NCBI Taxonomy" id="225084"/>
    <lineage>
        <taxon>Bacteria</taxon>
        <taxon>Bacillati</taxon>
        <taxon>Bacillota</taxon>
        <taxon>Erysipelotrichia</taxon>
        <taxon>Erysipelotrichales</taxon>
        <taxon>Erysipelotrichaceae</taxon>
        <taxon>Erysipelothrix</taxon>
    </lineage>
</organism>
<evidence type="ECO:0000313" key="2">
    <source>
        <dbReference type="Proteomes" id="UP000515928"/>
    </source>
</evidence>
<accession>A0A7G9S199</accession>
<dbReference type="RefSeq" id="WP_187534823.1">
    <property type="nucleotide sequence ID" value="NZ_CBCSHU010000003.1"/>
</dbReference>
<reference evidence="1 2" key="1">
    <citation type="submission" date="2020-08" db="EMBL/GenBank/DDBJ databases">
        <title>Genome sequence of Erysipelothrix inopinata DSM 15511T.</title>
        <authorList>
            <person name="Hyun D.-W."/>
            <person name="Bae J.-W."/>
        </authorList>
    </citation>
    <scope>NUCLEOTIDE SEQUENCE [LARGE SCALE GENOMIC DNA]</scope>
    <source>
        <strain evidence="1 2">DSM 15511</strain>
    </source>
</reference>
<sequence>MNENLNNLNVLLSVYEKKLEHAYVEYAKKVDDITSIEMKTINVYVDRIVQIKKEIKELENPEKI</sequence>
<gene>
    <name evidence="1" type="ORF">H9L01_04525</name>
</gene>
<dbReference type="KEGG" id="eio:H9L01_04525"/>
<evidence type="ECO:0000313" key="1">
    <source>
        <dbReference type="EMBL" id="QNN61624.1"/>
    </source>
</evidence>
<dbReference type="AlphaFoldDB" id="A0A7G9S199"/>
<dbReference type="Proteomes" id="UP000515928">
    <property type="component" value="Chromosome"/>
</dbReference>
<proteinExistence type="predicted"/>
<dbReference type="EMBL" id="CP060715">
    <property type="protein sequence ID" value="QNN61624.1"/>
    <property type="molecule type" value="Genomic_DNA"/>
</dbReference>
<name>A0A7G9S199_9FIRM</name>
<protein>
    <submittedName>
        <fullName evidence="1">Uncharacterized protein</fullName>
    </submittedName>
</protein>